<protein>
    <submittedName>
        <fullName evidence="1">Uncharacterized protein</fullName>
    </submittedName>
</protein>
<dbReference type="Proteomes" id="UP001145021">
    <property type="component" value="Unassembled WGS sequence"/>
</dbReference>
<accession>A0A9W7XPJ8</accession>
<dbReference type="SUPFAM" id="SSF48371">
    <property type="entry name" value="ARM repeat"/>
    <property type="match status" value="1"/>
</dbReference>
<proteinExistence type="predicted"/>
<comment type="caution">
    <text evidence="1">The sequence shown here is derived from an EMBL/GenBank/DDBJ whole genome shotgun (WGS) entry which is preliminary data.</text>
</comment>
<name>A0A9W7XPJ8_9FUNG</name>
<dbReference type="AlphaFoldDB" id="A0A9W7XPJ8"/>
<sequence length="754" mass="85173">MLVPNTAISPEAMLGVLQQLPRMSEKIVDDTRHEKVLSYMQLFLKTNAAIKHLVAWNALDKLRECLSPSSDFRISSVAIRFLGDCIAIAGGEPIWNSLCSDEHHAILQWILENADSQHALLRFSCLYFLRQAASTHNDAKFSKLMNLVDGGQLLVMRRLLDASYFVVAEACKLLSTMCYRHEQVQHEWFDIVERMGLRAYSAQSNARKEAVLASMATFFAHKQVAVHERAAKVLPLDRLKQYLFDSDRLIRDHALDVLEATIRAASKNCVVPQVIDLIRQDTDSADQSIHVAVKLRCMAVLVRAVPENPVLSQSNSHLCNSIASMAMSILQHICNEDMAVDNETLAVDLLEIKEEILLHSNKRTVTGEAARIVREFCRHTLDGEMMAQLEQLLSQNKVFGSPQLFHTVLEAIVYILRLSSQANVDNLQILPSLVANFAIRAPGLKMLLNLALEVLCHTSLPPAFVLALTQSLISRMADVEWEPRDTVLEFISESVHRLGWGRSQTIVEPLIEETIGALRDPEEYVRAAAINVLVVVVSSADARFRSSIVSHPGLSQVRLEELLSDPEAFVKRAAFDLLSAIAKTAVEQQEENREWLHSLSYQRLYQICDDPDFEVRLRCTRLLAQLTRWNHFCDIVDTDKQIVVELQVDSLLLDMCSDSSRYVRQVCLENLRDMRSQCANVLLLKEEGLETASKRRVNHTSSFCEKLGMIDFGQLERSLSTEHLYQEAVDRQVDKELMTEADDVNSGNNILECY</sequence>
<evidence type="ECO:0000313" key="2">
    <source>
        <dbReference type="Proteomes" id="UP001145021"/>
    </source>
</evidence>
<evidence type="ECO:0000313" key="1">
    <source>
        <dbReference type="EMBL" id="KAJ1647477.1"/>
    </source>
</evidence>
<dbReference type="InterPro" id="IPR016024">
    <property type="entry name" value="ARM-type_fold"/>
</dbReference>
<reference evidence="1" key="1">
    <citation type="submission" date="2022-07" db="EMBL/GenBank/DDBJ databases">
        <title>Phylogenomic reconstructions and comparative analyses of Kickxellomycotina fungi.</title>
        <authorList>
            <person name="Reynolds N.K."/>
            <person name="Stajich J.E."/>
            <person name="Barry K."/>
            <person name="Grigoriev I.V."/>
            <person name="Crous P."/>
            <person name="Smith M.E."/>
        </authorList>
    </citation>
    <scope>NUCLEOTIDE SEQUENCE</scope>
    <source>
        <strain evidence="1">NBRC 105413</strain>
    </source>
</reference>
<dbReference type="Gene3D" id="1.25.10.10">
    <property type="entry name" value="Leucine-rich Repeat Variant"/>
    <property type="match status" value="3"/>
</dbReference>
<dbReference type="EMBL" id="JANBOH010000028">
    <property type="protein sequence ID" value="KAJ1647477.1"/>
    <property type="molecule type" value="Genomic_DNA"/>
</dbReference>
<keyword evidence="2" id="KW-1185">Reference proteome</keyword>
<dbReference type="InterPro" id="IPR011989">
    <property type="entry name" value="ARM-like"/>
</dbReference>
<gene>
    <name evidence="1" type="ORF">LPJ64_001140</name>
</gene>
<organism evidence="1 2">
    <name type="scientific">Coemansia asiatica</name>
    <dbReference type="NCBI Taxonomy" id="1052880"/>
    <lineage>
        <taxon>Eukaryota</taxon>
        <taxon>Fungi</taxon>
        <taxon>Fungi incertae sedis</taxon>
        <taxon>Zoopagomycota</taxon>
        <taxon>Kickxellomycotina</taxon>
        <taxon>Kickxellomycetes</taxon>
        <taxon>Kickxellales</taxon>
        <taxon>Kickxellaceae</taxon>
        <taxon>Coemansia</taxon>
    </lineage>
</organism>